<dbReference type="STRING" id="2010991.A0A3M2S5F6"/>
<dbReference type="EMBL" id="NKUJ01000127">
    <property type="protein sequence ID" value="RMJ12709.1"/>
    <property type="molecule type" value="Genomic_DNA"/>
</dbReference>
<reference evidence="2 3" key="1">
    <citation type="submission" date="2017-06" db="EMBL/GenBank/DDBJ databases">
        <title>Comparative genomic analysis of Ambrosia Fusariam Clade fungi.</title>
        <authorList>
            <person name="Stajich J.E."/>
            <person name="Carrillo J."/>
            <person name="Kijimoto T."/>
            <person name="Eskalen A."/>
            <person name="O'Donnell K."/>
            <person name="Kasson M."/>
        </authorList>
    </citation>
    <scope>NUCLEOTIDE SEQUENCE [LARGE SCALE GENOMIC DNA]</scope>
    <source>
        <strain evidence="2">UCR3666</strain>
    </source>
</reference>
<accession>A0A3M2S5F6</accession>
<comment type="caution">
    <text evidence="2">The sequence shown here is derived from an EMBL/GenBank/DDBJ whole genome shotgun (WGS) entry which is preliminary data.</text>
</comment>
<gene>
    <name evidence="2" type="ORF">CDV36_007629</name>
</gene>
<keyword evidence="3" id="KW-1185">Reference proteome</keyword>
<protein>
    <recommendedName>
        <fullName evidence="1">Heterokaryon incompatibility domain-containing protein</fullName>
    </recommendedName>
</protein>
<dbReference type="OrthoDB" id="5362512at2759"/>
<dbReference type="PANTHER" id="PTHR33112">
    <property type="entry name" value="DOMAIN PROTEIN, PUTATIVE-RELATED"/>
    <property type="match status" value="1"/>
</dbReference>
<sequence length="773" mass="88614">MSVTTGRAIDIDIGSDYRAWLSQRENNPDLCSVCTWKLGSIESRELGKAFHCDFSGFLAAVADKCFVCWRLFQTLDTACRESFKTLAKYENLMDTGPKSLRGELCAVTYMSVREDDENDRIFHLNAYFGSSCFQEERWEFDPKSHLALTQALEVMRQFSSVTFLSESRGFNYWFGEIGNEPEVLEFVQGIRHRTRSVDATAWEDSIDLIRGWLRACSSGHMQCVRRASDTTWLPSRVLDLGLPDERTVKIVTRDKVAPGNRYVTLSHRWTPFIPKLTSRNLEAWSRQLPTGTLTKTFRDFIAVSRLLGFRYAWIDSLCIIQESDHGGSDWAHECLAMDLIYRNSFCNFSADWGTGSGGLFLDRKTRQFDCPTITPFHVAKRREERPSKYLLVDESTWRHAVTMSPINSRGWVLQERFLSPRVLHFCPKEVFFECCETSRSERFRQPMPVIDAVAFEPFKNLESNRYGIYDTAACHRVWNRVPRIYSRCALTFSSDKLVAISGIARYLKTFLEDDVYVMGVWASAITAQMLWQCDGNRIRDNRISHDTLGELGPLTMPAAQMASTPLGPRQGPTFSWVSADLPVDLLKPIGEYLCRGVQLVRYRAGQSPPPIDEPIDEDIFDYPRLPAVELKATGFLRRMRLIDTGNVYLSAIFLERAGRRRSHYSTLSSIPDHIADAVPLDFPINPSEIPGIESRVFFYMPWDMVENESIKEGELNSVLLELVNLEMGRFRRIGLMSHGRRSVEQVVRHNEGEASLPCWSYNPETRMHTIFIV</sequence>
<name>A0A3M2S5F6_9HYPO</name>
<proteinExistence type="predicted"/>
<feature type="domain" description="Heterokaryon incompatibility" evidence="1">
    <location>
        <begin position="262"/>
        <end position="415"/>
    </location>
</feature>
<dbReference type="Proteomes" id="UP000277212">
    <property type="component" value="Unassembled WGS sequence"/>
</dbReference>
<dbReference type="AlphaFoldDB" id="A0A3M2S5F6"/>
<evidence type="ECO:0000259" key="1">
    <source>
        <dbReference type="Pfam" id="PF06985"/>
    </source>
</evidence>
<dbReference type="InterPro" id="IPR010730">
    <property type="entry name" value="HET"/>
</dbReference>
<dbReference type="PANTHER" id="PTHR33112:SF10">
    <property type="entry name" value="TOL"/>
    <property type="match status" value="1"/>
</dbReference>
<organism evidence="2 3">
    <name type="scientific">Fusarium kuroshium</name>
    <dbReference type="NCBI Taxonomy" id="2010991"/>
    <lineage>
        <taxon>Eukaryota</taxon>
        <taxon>Fungi</taxon>
        <taxon>Dikarya</taxon>
        <taxon>Ascomycota</taxon>
        <taxon>Pezizomycotina</taxon>
        <taxon>Sordariomycetes</taxon>
        <taxon>Hypocreomycetidae</taxon>
        <taxon>Hypocreales</taxon>
        <taxon>Nectriaceae</taxon>
        <taxon>Fusarium</taxon>
        <taxon>Fusarium solani species complex</taxon>
    </lineage>
</organism>
<evidence type="ECO:0000313" key="2">
    <source>
        <dbReference type="EMBL" id="RMJ12709.1"/>
    </source>
</evidence>
<dbReference type="Pfam" id="PF06985">
    <property type="entry name" value="HET"/>
    <property type="match status" value="1"/>
</dbReference>
<evidence type="ECO:0000313" key="3">
    <source>
        <dbReference type="Proteomes" id="UP000277212"/>
    </source>
</evidence>